<evidence type="ECO:0000256" key="10">
    <source>
        <dbReference type="SAM" id="Phobius"/>
    </source>
</evidence>
<dbReference type="Proteomes" id="UP001296706">
    <property type="component" value="Unassembled WGS sequence"/>
</dbReference>
<dbReference type="SUPFAM" id="SSF55874">
    <property type="entry name" value="ATPase domain of HSP90 chaperone/DNA topoisomerase II/histidine kinase"/>
    <property type="match status" value="1"/>
</dbReference>
<feature type="transmembrane region" description="Helical" evidence="10">
    <location>
        <begin position="112"/>
        <end position="135"/>
    </location>
</feature>
<protein>
    <recommendedName>
        <fullName evidence="2">histidine kinase</fullName>
        <ecNumber evidence="2">2.7.13.3</ecNumber>
    </recommendedName>
</protein>
<sequence>MVSGKRLRGLGTELAAVLVPAVAVLWAQPPFSWSVVSALVACGLLPLRHIWPPLAVLGALWGLAGGLGWPATLVALYTLGRRAGRAYATAPWLVPPVVAAVTPVLLTQALPWQRIVLTVAFVALYAIAPTSLGLLMSTRERLTESLNDLEHAREEALAASQEAARAQERARIGREIHDAVGHHATLIAVGAAAIAASTKEDETRHGAEQLRTLAKRALAEMRVALGLLDGREHAAGLTEIAALVAGSRAAGVDVELLPSGTPTEVGPAVGRAVYRVVQESLTNAARHSPGSAVRVELQWQPQELQVRVRNTAPARPVRARRDTVGGGGAGLTGLAERVASVGGQLSWGPMAGGGFAVRAIFPLRHEPVALPPAAEPSRAEETAAP</sequence>
<evidence type="ECO:0000256" key="1">
    <source>
        <dbReference type="ARBA" id="ARBA00000085"/>
    </source>
</evidence>
<reference evidence="13 14" key="1">
    <citation type="submission" date="2020-04" db="EMBL/GenBank/DDBJ databases">
        <authorList>
            <person name="Klaysubun C."/>
            <person name="Duangmal K."/>
            <person name="Lipun K."/>
        </authorList>
    </citation>
    <scope>NUCLEOTIDE SEQUENCE [LARGE SCALE GENOMIC DNA]</scope>
    <source>
        <strain evidence="13 14">JCM 11839</strain>
    </source>
</reference>
<dbReference type="RefSeq" id="WP_169396702.1">
    <property type="nucleotide sequence ID" value="NZ_BAAAJH010000042.1"/>
</dbReference>
<dbReference type="Pfam" id="PF02518">
    <property type="entry name" value="HATPase_c"/>
    <property type="match status" value="1"/>
</dbReference>
<comment type="caution">
    <text evidence="13">The sequence shown here is derived from an EMBL/GenBank/DDBJ whole genome shotgun (WGS) entry which is preliminary data.</text>
</comment>
<keyword evidence="9" id="KW-0175">Coiled coil</keyword>
<keyword evidence="10" id="KW-0812">Transmembrane</keyword>
<keyword evidence="14" id="KW-1185">Reference proteome</keyword>
<evidence type="ECO:0000256" key="3">
    <source>
        <dbReference type="ARBA" id="ARBA00022553"/>
    </source>
</evidence>
<proteinExistence type="predicted"/>
<keyword evidence="4" id="KW-0808">Transferase</keyword>
<dbReference type="CDD" id="cd16917">
    <property type="entry name" value="HATPase_UhpB-NarQ-NarX-like"/>
    <property type="match status" value="1"/>
</dbReference>
<evidence type="ECO:0000256" key="9">
    <source>
        <dbReference type="SAM" id="Coils"/>
    </source>
</evidence>
<keyword evidence="7" id="KW-0067">ATP-binding</keyword>
<keyword evidence="10" id="KW-1133">Transmembrane helix</keyword>
<evidence type="ECO:0000256" key="4">
    <source>
        <dbReference type="ARBA" id="ARBA00022679"/>
    </source>
</evidence>
<gene>
    <name evidence="13" type="ORF">HF577_16280</name>
</gene>
<dbReference type="EC" id="2.7.13.3" evidence="2"/>
<dbReference type="GO" id="GO:0016301">
    <property type="term" value="F:kinase activity"/>
    <property type="evidence" value="ECO:0007669"/>
    <property type="project" value="UniProtKB-KW"/>
</dbReference>
<evidence type="ECO:0000256" key="8">
    <source>
        <dbReference type="ARBA" id="ARBA00023012"/>
    </source>
</evidence>
<dbReference type="Gene3D" id="1.20.5.1930">
    <property type="match status" value="1"/>
</dbReference>
<dbReference type="EMBL" id="JAAXKY010000048">
    <property type="protein sequence ID" value="NMH78634.1"/>
    <property type="molecule type" value="Genomic_DNA"/>
</dbReference>
<keyword evidence="10" id="KW-0472">Membrane</keyword>
<feature type="transmembrane region" description="Helical" evidence="10">
    <location>
        <begin position="86"/>
        <end position="106"/>
    </location>
</feature>
<dbReference type="InterPro" id="IPR011712">
    <property type="entry name" value="Sig_transdc_His_kin_sub3_dim/P"/>
</dbReference>
<evidence type="ECO:0000259" key="11">
    <source>
        <dbReference type="Pfam" id="PF02518"/>
    </source>
</evidence>
<keyword evidence="8" id="KW-0902">Two-component regulatory system</keyword>
<evidence type="ECO:0000256" key="2">
    <source>
        <dbReference type="ARBA" id="ARBA00012438"/>
    </source>
</evidence>
<dbReference type="PANTHER" id="PTHR24421:SF10">
    <property type="entry name" value="NITRATE_NITRITE SENSOR PROTEIN NARQ"/>
    <property type="match status" value="1"/>
</dbReference>
<keyword evidence="5" id="KW-0547">Nucleotide-binding</keyword>
<keyword evidence="6 13" id="KW-0418">Kinase</keyword>
<evidence type="ECO:0000259" key="12">
    <source>
        <dbReference type="Pfam" id="PF07730"/>
    </source>
</evidence>
<evidence type="ECO:0000256" key="6">
    <source>
        <dbReference type="ARBA" id="ARBA00022777"/>
    </source>
</evidence>
<feature type="coiled-coil region" evidence="9">
    <location>
        <begin position="135"/>
        <end position="169"/>
    </location>
</feature>
<dbReference type="InterPro" id="IPR050482">
    <property type="entry name" value="Sensor_HK_TwoCompSys"/>
</dbReference>
<accession>A0ABX1RGR2</accession>
<feature type="domain" description="Signal transduction histidine kinase subgroup 3 dimerisation and phosphoacceptor" evidence="12">
    <location>
        <begin position="168"/>
        <end position="228"/>
    </location>
</feature>
<dbReference type="InterPro" id="IPR036890">
    <property type="entry name" value="HATPase_C_sf"/>
</dbReference>
<evidence type="ECO:0000256" key="7">
    <source>
        <dbReference type="ARBA" id="ARBA00022840"/>
    </source>
</evidence>
<evidence type="ECO:0000313" key="13">
    <source>
        <dbReference type="EMBL" id="NMH78634.1"/>
    </source>
</evidence>
<keyword evidence="3" id="KW-0597">Phosphoprotein</keyword>
<feature type="transmembrane region" description="Helical" evidence="10">
    <location>
        <begin position="54"/>
        <end position="79"/>
    </location>
</feature>
<organism evidence="13 14">
    <name type="scientific">Pseudonocardia xinjiangensis</name>
    <dbReference type="NCBI Taxonomy" id="75289"/>
    <lineage>
        <taxon>Bacteria</taxon>
        <taxon>Bacillati</taxon>
        <taxon>Actinomycetota</taxon>
        <taxon>Actinomycetes</taxon>
        <taxon>Pseudonocardiales</taxon>
        <taxon>Pseudonocardiaceae</taxon>
        <taxon>Pseudonocardia</taxon>
    </lineage>
</organism>
<name>A0ABX1RGR2_9PSEU</name>
<comment type="catalytic activity">
    <reaction evidence="1">
        <text>ATP + protein L-histidine = ADP + protein N-phospho-L-histidine.</text>
        <dbReference type="EC" id="2.7.13.3"/>
    </reaction>
</comment>
<evidence type="ECO:0000256" key="5">
    <source>
        <dbReference type="ARBA" id="ARBA00022741"/>
    </source>
</evidence>
<dbReference type="Gene3D" id="3.30.565.10">
    <property type="entry name" value="Histidine kinase-like ATPase, C-terminal domain"/>
    <property type="match status" value="1"/>
</dbReference>
<feature type="domain" description="Histidine kinase/HSP90-like ATPase" evidence="11">
    <location>
        <begin position="271"/>
        <end position="364"/>
    </location>
</feature>
<dbReference type="Pfam" id="PF07730">
    <property type="entry name" value="HisKA_3"/>
    <property type="match status" value="1"/>
</dbReference>
<dbReference type="InterPro" id="IPR003594">
    <property type="entry name" value="HATPase_dom"/>
</dbReference>
<dbReference type="PANTHER" id="PTHR24421">
    <property type="entry name" value="NITRATE/NITRITE SENSOR PROTEIN NARX-RELATED"/>
    <property type="match status" value="1"/>
</dbReference>
<evidence type="ECO:0000313" key="14">
    <source>
        <dbReference type="Proteomes" id="UP001296706"/>
    </source>
</evidence>